<proteinExistence type="inferred from homology"/>
<dbReference type="InterPro" id="IPR024131">
    <property type="entry name" value="UPF0489"/>
</dbReference>
<comment type="similarity">
    <text evidence="1">Belongs to the UPF0489 family.</text>
</comment>
<dbReference type="Proteomes" id="UP000711488">
    <property type="component" value="Unassembled WGS sequence"/>
</dbReference>
<protein>
    <submittedName>
        <fullName evidence="2">Uncharacterized protein</fullName>
    </submittedName>
</protein>
<reference evidence="2" key="2">
    <citation type="journal article" date="2018" name="Environ. Sci. Technol.">
        <title>The Toxicogenome of Hyalella azteca: A Model for Sediment Ecotoxicology and Evolutionary Toxicology.</title>
        <authorList>
            <person name="Poynton H.C."/>
            <person name="Hasenbein S."/>
            <person name="Benoit J.B."/>
            <person name="Sepulveda M.S."/>
            <person name="Poelchau M.F."/>
            <person name="Hughes D.S.T."/>
            <person name="Murali S.C."/>
            <person name="Chen S."/>
            <person name="Glastad K.M."/>
            <person name="Goodisman M.A.D."/>
            <person name="Werren J.H."/>
            <person name="Vineis J.H."/>
            <person name="Bowen J.L."/>
            <person name="Friedrich M."/>
            <person name="Jones J."/>
            <person name="Robertson H.M."/>
            <person name="Feyereisen R."/>
            <person name="Mechler-Hickson A."/>
            <person name="Mathers N."/>
            <person name="Lee C.E."/>
            <person name="Colbourne J.K."/>
            <person name="Biales A."/>
            <person name="Johnston J.S."/>
            <person name="Wellborn G.A."/>
            <person name="Rosendale A.J."/>
            <person name="Cridge A.G."/>
            <person name="Munoz-Torres M.C."/>
            <person name="Bain P.A."/>
            <person name="Manny A.R."/>
            <person name="Major K.M."/>
            <person name="Lambert F.N."/>
            <person name="Vulpe C.D."/>
            <person name="Tuck P."/>
            <person name="Blalock B.J."/>
            <person name="Lin Y.Y."/>
            <person name="Smith M.E."/>
            <person name="Ochoa-Acuna H."/>
            <person name="Chen M.M."/>
            <person name="Childers C.P."/>
            <person name="Qu J."/>
            <person name="Dugan S."/>
            <person name="Lee S.L."/>
            <person name="Chao H."/>
            <person name="Dinh H."/>
            <person name="Han Y."/>
            <person name="Doddapaneni H."/>
            <person name="Worley K.C."/>
            <person name="Muzny D.M."/>
            <person name="Gibbs R.A."/>
            <person name="Richards S."/>
        </authorList>
    </citation>
    <scope>NUCLEOTIDE SEQUENCE</scope>
    <source>
        <strain evidence="2">HAZT.00-mixed</strain>
        <tissue evidence="2">Whole organism</tissue>
    </source>
</reference>
<evidence type="ECO:0000313" key="2">
    <source>
        <dbReference type="EMBL" id="KAA0203581.1"/>
    </source>
</evidence>
<dbReference type="PANTHER" id="PTHR13225:SF3">
    <property type="entry name" value="UPF0489 PROTEIN C5ORF22"/>
    <property type="match status" value="1"/>
</dbReference>
<dbReference type="EMBL" id="JQDR03001316">
    <property type="protein sequence ID" value="KAA0203581.1"/>
    <property type="molecule type" value="Genomic_DNA"/>
</dbReference>
<dbReference type="AlphaFoldDB" id="A0A6A0HEC6"/>
<comment type="caution">
    <text evidence="2">The sequence shown here is derived from an EMBL/GenBank/DDBJ whole genome shotgun (WGS) entry which is preliminary data.</text>
</comment>
<gene>
    <name evidence="2" type="ORF">HAZT_HAZT008768</name>
</gene>
<dbReference type="PANTHER" id="PTHR13225">
    <property type="entry name" value="MISEXPRESSION SUPPRESSOR OF RAS 6"/>
    <property type="match status" value="1"/>
</dbReference>
<dbReference type="Pfam" id="PF12640">
    <property type="entry name" value="UPF0489"/>
    <property type="match status" value="1"/>
</dbReference>
<evidence type="ECO:0000256" key="1">
    <source>
        <dbReference type="ARBA" id="ARBA00007099"/>
    </source>
</evidence>
<reference evidence="2" key="1">
    <citation type="submission" date="2014-08" db="EMBL/GenBank/DDBJ databases">
        <authorList>
            <person name="Murali S."/>
            <person name="Richards S."/>
            <person name="Bandaranaike D."/>
            <person name="Bellair M."/>
            <person name="Blankenburg K."/>
            <person name="Chao H."/>
            <person name="Dinh H."/>
            <person name="Doddapaneni H."/>
            <person name="Dugan-Rocha S."/>
            <person name="Elkadiri S."/>
            <person name="Gnanaolivu R."/>
            <person name="Hughes D."/>
            <person name="Lee S."/>
            <person name="Li M."/>
            <person name="Ming W."/>
            <person name="Munidasa M."/>
            <person name="Muniz J."/>
            <person name="Nguyen L."/>
            <person name="Osuji N."/>
            <person name="Pu L.-L."/>
            <person name="Puazo M."/>
            <person name="Skinner E."/>
            <person name="Qu C."/>
            <person name="Quiroz J."/>
            <person name="Raj R."/>
            <person name="Weissenberger G."/>
            <person name="Xin Y."/>
            <person name="Zou X."/>
            <person name="Han Y."/>
            <person name="Worley K."/>
            <person name="Muzny D."/>
            <person name="Gibbs R."/>
        </authorList>
    </citation>
    <scope>NUCLEOTIDE SEQUENCE</scope>
    <source>
        <strain evidence="2">HAZT.00-mixed</strain>
        <tissue evidence="2">Whole organism</tissue>
    </source>
</reference>
<dbReference type="OrthoDB" id="418142at2759"/>
<organism evidence="2">
    <name type="scientific">Hyalella azteca</name>
    <name type="common">Amphipod</name>
    <dbReference type="NCBI Taxonomy" id="294128"/>
    <lineage>
        <taxon>Eukaryota</taxon>
        <taxon>Metazoa</taxon>
        <taxon>Ecdysozoa</taxon>
        <taxon>Arthropoda</taxon>
        <taxon>Crustacea</taxon>
        <taxon>Multicrustacea</taxon>
        <taxon>Malacostraca</taxon>
        <taxon>Eumalacostraca</taxon>
        <taxon>Peracarida</taxon>
        <taxon>Amphipoda</taxon>
        <taxon>Senticaudata</taxon>
        <taxon>Talitrida</taxon>
        <taxon>Talitroidea</taxon>
        <taxon>Hyalellidae</taxon>
        <taxon>Hyalella</taxon>
    </lineage>
</organism>
<name>A0A6A0HEC6_HYAAZ</name>
<reference evidence="2" key="3">
    <citation type="submission" date="2019-06" db="EMBL/GenBank/DDBJ databases">
        <authorList>
            <person name="Poynton C."/>
            <person name="Hasenbein S."/>
            <person name="Benoit J.B."/>
            <person name="Sepulveda M.S."/>
            <person name="Poelchau M.F."/>
            <person name="Murali S.C."/>
            <person name="Chen S."/>
            <person name="Glastad K.M."/>
            <person name="Werren J.H."/>
            <person name="Vineis J.H."/>
            <person name="Bowen J.L."/>
            <person name="Friedrich M."/>
            <person name="Jones J."/>
            <person name="Robertson H.M."/>
            <person name="Feyereisen R."/>
            <person name="Mechler-Hickson A."/>
            <person name="Mathers N."/>
            <person name="Lee C.E."/>
            <person name="Colbourne J.K."/>
            <person name="Biales A."/>
            <person name="Johnston J.S."/>
            <person name="Wellborn G.A."/>
            <person name="Rosendale A.J."/>
            <person name="Cridge A.G."/>
            <person name="Munoz-Torres M.C."/>
            <person name="Bain P.A."/>
            <person name="Manny A.R."/>
            <person name="Major K.M."/>
            <person name="Lambert F.N."/>
            <person name="Vulpe C.D."/>
            <person name="Tuck P."/>
            <person name="Blalock B.J."/>
            <person name="Lin Y.-Y."/>
            <person name="Smith M.E."/>
            <person name="Ochoa-Acuna H."/>
            <person name="Chen M.-J.M."/>
            <person name="Childers C.P."/>
            <person name="Qu J."/>
            <person name="Dugan S."/>
            <person name="Lee S.L."/>
            <person name="Chao H."/>
            <person name="Dinh H."/>
            <person name="Han Y."/>
            <person name="Doddapaneni H."/>
            <person name="Worley K.C."/>
            <person name="Muzny D.M."/>
            <person name="Gibbs R.A."/>
            <person name="Richards S."/>
        </authorList>
    </citation>
    <scope>NUCLEOTIDE SEQUENCE</scope>
    <source>
        <strain evidence="2">HAZT.00-mixed</strain>
        <tissue evidence="2">Whole organism</tissue>
    </source>
</reference>
<accession>A0A6A0HEC6</accession>
<sequence length="410" mass="46280">MTERNTTAVAVHIVEDHNDALCHIYAAIAKKRIPFSNNFLIHFDSHPDLLLPENLVKSQVYDKNVLFDRLSIENWIMPAVFAGHVDTILWIKPPWSNQIPNGVYHFKIGLESSSGHVKVSCPELYFISEMLYCDEEDLEEIRNVTLHVATLGDTMKNALLADIESSAGTTRPNNDDDSGVASTVDLAEKIIREHNDRFILDIDLDFFSTLNPFLSTYKSVDLYQRLKSIYQFKLKEGETPNDSQARRKLQMEPLSQLFKALQDIKNPDIIMERLPSMMESITNSNNREQLRLLIVDLLEKEDLTELDWTLVHDAGCTWDSPKQVLPHHESTEEEIKSLMREVNCFLSGIASPSLVTIASLSLTHAASSWQRSKFTSRLPRGRANDNSVLVCSVGVTAPSSATVLKVELGD</sequence>